<evidence type="ECO:0000256" key="5">
    <source>
        <dbReference type="ARBA" id="ARBA00022989"/>
    </source>
</evidence>
<gene>
    <name evidence="9" type="ORF">URODEC1_LOCUS10019</name>
</gene>
<dbReference type="GO" id="GO:0016192">
    <property type="term" value="P:vesicle-mediated transport"/>
    <property type="evidence" value="ECO:0007669"/>
    <property type="project" value="UniProtKB-ARBA"/>
</dbReference>
<evidence type="ECO:0000256" key="8">
    <source>
        <dbReference type="SAM" id="MobiDB-lite"/>
    </source>
</evidence>
<dbReference type="GO" id="GO:0005783">
    <property type="term" value="C:endoplasmic reticulum"/>
    <property type="evidence" value="ECO:0007669"/>
    <property type="project" value="UniProtKB-ARBA"/>
</dbReference>
<keyword evidence="6 7" id="KW-0472">Membrane</keyword>
<comment type="similarity">
    <text evidence="3 7">Belongs to the PRA1 family.</text>
</comment>
<evidence type="ECO:0000256" key="4">
    <source>
        <dbReference type="ARBA" id="ARBA00022692"/>
    </source>
</evidence>
<keyword evidence="7" id="KW-0813">Transport</keyword>
<proteinExistence type="inferred from homology"/>
<evidence type="ECO:0000313" key="10">
    <source>
        <dbReference type="Proteomes" id="UP001497457"/>
    </source>
</evidence>
<comment type="subcellular location">
    <subcellularLocation>
        <location evidence="2 7">Membrane</location>
        <topology evidence="2 7">Multi-pass membrane protein</topology>
    </subcellularLocation>
</comment>
<evidence type="ECO:0000256" key="3">
    <source>
        <dbReference type="ARBA" id="ARBA00006483"/>
    </source>
</evidence>
<feature type="transmembrane region" description="Helical" evidence="7">
    <location>
        <begin position="69"/>
        <end position="90"/>
    </location>
</feature>
<dbReference type="GO" id="GO:0016020">
    <property type="term" value="C:membrane"/>
    <property type="evidence" value="ECO:0007669"/>
    <property type="project" value="UniProtKB-SubCell"/>
</dbReference>
<keyword evidence="10" id="KW-1185">Reference proteome</keyword>
<reference evidence="10" key="1">
    <citation type="submission" date="2024-06" db="EMBL/GenBank/DDBJ databases">
        <authorList>
            <person name="Ryan C."/>
        </authorList>
    </citation>
    <scope>NUCLEOTIDE SEQUENCE [LARGE SCALE GENOMIC DNA]</scope>
</reference>
<dbReference type="EMBL" id="OZ075121">
    <property type="protein sequence ID" value="CAL4902530.1"/>
    <property type="molecule type" value="Genomic_DNA"/>
</dbReference>
<dbReference type="InterPro" id="IPR004895">
    <property type="entry name" value="Prenylated_rab_accept_PRA1"/>
</dbReference>
<evidence type="ECO:0000256" key="2">
    <source>
        <dbReference type="ARBA" id="ARBA00004141"/>
    </source>
</evidence>
<dbReference type="AlphaFoldDB" id="A0ABC8W4E6"/>
<comment type="function">
    <text evidence="1 7">May be involved in both secretory and endocytic intracellular trafficking in the endosomal/prevacuolar compartments.</text>
</comment>
<dbReference type="PANTHER" id="PTHR19317">
    <property type="entry name" value="PRENYLATED RAB ACCEPTOR 1-RELATED"/>
    <property type="match status" value="1"/>
</dbReference>
<dbReference type="Proteomes" id="UP001497457">
    <property type="component" value="Chromosome 11b"/>
</dbReference>
<dbReference type="PANTHER" id="PTHR19317:SF10">
    <property type="entry name" value="PRA1 FAMILY PROTEIN"/>
    <property type="match status" value="1"/>
</dbReference>
<feature type="transmembrane region" description="Helical" evidence="7">
    <location>
        <begin position="110"/>
        <end position="143"/>
    </location>
</feature>
<keyword evidence="5 7" id="KW-1133">Transmembrane helix</keyword>
<evidence type="ECO:0000313" key="9">
    <source>
        <dbReference type="EMBL" id="CAL4902530.1"/>
    </source>
</evidence>
<dbReference type="Pfam" id="PF03208">
    <property type="entry name" value="PRA1"/>
    <property type="match status" value="1"/>
</dbReference>
<keyword evidence="4 7" id="KW-0812">Transmembrane</keyword>
<protein>
    <recommendedName>
        <fullName evidence="7">PRA1 family protein</fullName>
    </recommendedName>
</protein>
<name>A0ABC8W4E6_9POAL</name>
<feature type="region of interest" description="Disordered" evidence="8">
    <location>
        <begin position="1"/>
        <end position="28"/>
    </location>
</feature>
<sequence>MSKYGTIPAASSTTPPAPTPEAEGSSSSTTTSALAALRPWREFADPRALSVPAGRAAARRRARANLARFAANYKLAFLAVVSLSMLWRWWPAACLSTGLACFVNLSRNKTFLFLLTLTIFELAVTGAAAASVLVTVPVGLLLVGGHAVLHRPAESADEDAAGSVV</sequence>
<accession>A0ABC8W4E6</accession>
<reference evidence="9 10" key="2">
    <citation type="submission" date="2024-10" db="EMBL/GenBank/DDBJ databases">
        <authorList>
            <person name="Ryan C."/>
        </authorList>
    </citation>
    <scope>NUCLEOTIDE SEQUENCE [LARGE SCALE GENOMIC DNA]</scope>
</reference>
<organism evidence="9 10">
    <name type="scientific">Urochloa decumbens</name>
    <dbReference type="NCBI Taxonomy" id="240449"/>
    <lineage>
        <taxon>Eukaryota</taxon>
        <taxon>Viridiplantae</taxon>
        <taxon>Streptophyta</taxon>
        <taxon>Embryophyta</taxon>
        <taxon>Tracheophyta</taxon>
        <taxon>Spermatophyta</taxon>
        <taxon>Magnoliopsida</taxon>
        <taxon>Liliopsida</taxon>
        <taxon>Poales</taxon>
        <taxon>Poaceae</taxon>
        <taxon>PACMAD clade</taxon>
        <taxon>Panicoideae</taxon>
        <taxon>Panicodae</taxon>
        <taxon>Paniceae</taxon>
        <taxon>Melinidinae</taxon>
        <taxon>Urochloa</taxon>
    </lineage>
</organism>
<evidence type="ECO:0000256" key="7">
    <source>
        <dbReference type="RuleBase" id="RU363107"/>
    </source>
</evidence>
<evidence type="ECO:0000256" key="1">
    <source>
        <dbReference type="ARBA" id="ARBA00002501"/>
    </source>
</evidence>
<evidence type="ECO:0000256" key="6">
    <source>
        <dbReference type="ARBA" id="ARBA00023136"/>
    </source>
</evidence>